<evidence type="ECO:0000256" key="4">
    <source>
        <dbReference type="ARBA" id="ARBA00022448"/>
    </source>
</evidence>
<dbReference type="InterPro" id="IPR001708">
    <property type="entry name" value="YidC/ALB3/OXA1/COX18"/>
</dbReference>
<keyword evidence="21" id="KW-1185">Reference proteome</keyword>
<evidence type="ECO:0000256" key="14">
    <source>
        <dbReference type="ARBA" id="ARBA00033245"/>
    </source>
</evidence>
<feature type="domain" description="Membrane insertase YidC/Oxa/ALB C-terminal" evidence="19">
    <location>
        <begin position="42"/>
        <end position="259"/>
    </location>
</feature>
<feature type="transmembrane region" description="Helical" evidence="18">
    <location>
        <begin position="224"/>
        <end position="247"/>
    </location>
</feature>
<comment type="caution">
    <text evidence="20">The sequence shown here is derived from an EMBL/GenBank/DDBJ whole genome shotgun (WGS) entry which is preliminary data.</text>
</comment>
<dbReference type="InterPro" id="IPR028055">
    <property type="entry name" value="YidC/Oxa/ALB_C"/>
</dbReference>
<feature type="compositionally biased region" description="Basic and acidic residues" evidence="17">
    <location>
        <begin position="272"/>
        <end position="286"/>
    </location>
</feature>
<feature type="transmembrane region" description="Helical" evidence="18">
    <location>
        <begin position="39"/>
        <end position="63"/>
    </location>
</feature>
<dbReference type="Pfam" id="PF02096">
    <property type="entry name" value="60KD_IMP"/>
    <property type="match status" value="1"/>
</dbReference>
<evidence type="ECO:0000256" key="8">
    <source>
        <dbReference type="ARBA" id="ARBA00022989"/>
    </source>
</evidence>
<evidence type="ECO:0000256" key="12">
    <source>
        <dbReference type="ARBA" id="ARBA00026028"/>
    </source>
</evidence>
<keyword evidence="7" id="KW-0653">Protein transport</keyword>
<keyword evidence="10" id="KW-0143">Chaperone</keyword>
<evidence type="ECO:0000256" key="1">
    <source>
        <dbReference type="ARBA" id="ARBA00004651"/>
    </source>
</evidence>
<evidence type="ECO:0000256" key="2">
    <source>
        <dbReference type="ARBA" id="ARBA00010527"/>
    </source>
</evidence>
<proteinExistence type="inferred from homology"/>
<evidence type="ECO:0000313" key="21">
    <source>
        <dbReference type="Proteomes" id="UP000773064"/>
    </source>
</evidence>
<accession>A0ABS5UPX1</accession>
<evidence type="ECO:0000256" key="16">
    <source>
        <dbReference type="RuleBase" id="RU003945"/>
    </source>
</evidence>
<evidence type="ECO:0000256" key="6">
    <source>
        <dbReference type="ARBA" id="ARBA00022692"/>
    </source>
</evidence>
<evidence type="ECO:0000256" key="11">
    <source>
        <dbReference type="ARBA" id="ARBA00025034"/>
    </source>
</evidence>
<comment type="subunit">
    <text evidence="12">Interacts with the Sec translocase complex via SecD. Specifically interacts with transmembrane segments of nascent integral membrane proteins during membrane integration.</text>
</comment>
<evidence type="ECO:0000256" key="3">
    <source>
        <dbReference type="ARBA" id="ARBA00015325"/>
    </source>
</evidence>
<comment type="subcellular location">
    <subcellularLocation>
        <location evidence="1">Cell membrane</location>
        <topology evidence="1">Multi-pass membrane protein</topology>
    </subcellularLocation>
    <subcellularLocation>
        <location evidence="16">Membrane</location>
        <topology evidence="16">Multi-pass membrane protein</topology>
    </subcellularLocation>
</comment>
<name>A0ABS5UPX1_9BIFI</name>
<sequence length="368" mass="40512">MNPMNFLMSLLRPVEWVIAQLLTLIHAQFVALGMPDGPGLAWCLAVMCLVVVIRVCLIPLFVWQMRGMRAMQAIGPEMQRIQRKYASRTDPRSREAMQREMMALQREHGANPLGSCVPAMIQAPILCSLYYVLQSLPAIASGAAEPLGGMGRALAGDVESSSILGVALSDSFGTAGDPASRIVIGAVVALMCVTLFSMQWILIHRNTPKDAMDSPQFRTQKMTAFVFPAIYVVSGATLPFGVLLYWMTNNLWNLAQTLVQLRLFPTPGSVAGERKSARDHARENARRVAAGLPSIEEERAAAARAVAQARRDREARRPARTAAPHDAAARHDTTPDRDSGLRRDAQPNRGTATRRITRRRVTAKPRRR</sequence>
<evidence type="ECO:0000259" key="19">
    <source>
        <dbReference type="Pfam" id="PF02096"/>
    </source>
</evidence>
<dbReference type="NCBIfam" id="TIGR03592">
    <property type="entry name" value="yidC_oxa1_cterm"/>
    <property type="match status" value="1"/>
</dbReference>
<evidence type="ECO:0000256" key="15">
    <source>
        <dbReference type="ARBA" id="ARBA00033342"/>
    </source>
</evidence>
<feature type="region of interest" description="Disordered" evidence="17">
    <location>
        <begin position="269"/>
        <end position="368"/>
    </location>
</feature>
<keyword evidence="8 18" id="KW-1133">Transmembrane helix</keyword>
<comment type="function">
    <text evidence="11">Required for the insertion and/or proper folding and/or complex formation of integral membrane proteins into the membrane. Involved in integration of membrane proteins that insert both dependently and independently of the Sec translocase complex, as well as at least some lipoproteins. Aids folding of multispanning membrane proteins.</text>
</comment>
<evidence type="ECO:0000313" key="20">
    <source>
        <dbReference type="EMBL" id="MBT1172934.1"/>
    </source>
</evidence>
<keyword evidence="4" id="KW-0813">Transport</keyword>
<feature type="compositionally biased region" description="Basic residues" evidence="17">
    <location>
        <begin position="355"/>
        <end position="368"/>
    </location>
</feature>
<protein>
    <recommendedName>
        <fullName evidence="3">Membrane protein insertase YidC</fullName>
    </recommendedName>
    <alternativeName>
        <fullName evidence="15">Foldase YidC</fullName>
    </alternativeName>
    <alternativeName>
        <fullName evidence="14">Membrane integrase YidC</fullName>
    </alternativeName>
    <alternativeName>
        <fullName evidence="13">Membrane protein YidC</fullName>
    </alternativeName>
</protein>
<evidence type="ECO:0000256" key="17">
    <source>
        <dbReference type="SAM" id="MobiDB-lite"/>
    </source>
</evidence>
<evidence type="ECO:0000256" key="13">
    <source>
        <dbReference type="ARBA" id="ARBA00031538"/>
    </source>
</evidence>
<evidence type="ECO:0000256" key="5">
    <source>
        <dbReference type="ARBA" id="ARBA00022475"/>
    </source>
</evidence>
<dbReference type="PANTHER" id="PTHR12428">
    <property type="entry name" value="OXA1"/>
    <property type="match status" value="1"/>
</dbReference>
<comment type="similarity">
    <text evidence="2">Belongs to the OXA1/ALB3/YidC family. Type 1 subfamily.</text>
</comment>
<keyword evidence="5" id="KW-1003">Cell membrane</keyword>
<evidence type="ECO:0000256" key="7">
    <source>
        <dbReference type="ARBA" id="ARBA00022927"/>
    </source>
</evidence>
<reference evidence="20 21" key="1">
    <citation type="journal article" date="2021" name="Environ. Microbiol.">
        <title>Genetic insights into the dark matter of the mammalian gut microbiota through targeted genome reconstruction.</title>
        <authorList>
            <person name="Lugli G.A."/>
            <person name="Alessandri G."/>
            <person name="Milani C."/>
            <person name="Viappiani A."/>
            <person name="Fontana F."/>
            <person name="Tarracchini C."/>
            <person name="Mancabelli L."/>
            <person name="Argentini C."/>
            <person name="Ruiz L."/>
            <person name="Margolles A."/>
            <person name="van Sinderen D."/>
            <person name="Turroni F."/>
            <person name="Ventura M."/>
        </authorList>
    </citation>
    <scope>NUCLEOTIDE SEQUENCE [LARGE SCALE GENOMIC DNA]</scope>
    <source>
        <strain evidence="20 21">MA2</strain>
    </source>
</reference>
<evidence type="ECO:0000256" key="9">
    <source>
        <dbReference type="ARBA" id="ARBA00023136"/>
    </source>
</evidence>
<dbReference type="PANTHER" id="PTHR12428:SF65">
    <property type="entry name" value="CYTOCHROME C OXIDASE ASSEMBLY PROTEIN COX18, MITOCHONDRIAL"/>
    <property type="match status" value="1"/>
</dbReference>
<keyword evidence="6 16" id="KW-0812">Transmembrane</keyword>
<dbReference type="InterPro" id="IPR047196">
    <property type="entry name" value="YidC_ALB_C"/>
</dbReference>
<dbReference type="EMBL" id="JAFEJS010000005">
    <property type="protein sequence ID" value="MBT1172934.1"/>
    <property type="molecule type" value="Genomic_DNA"/>
</dbReference>
<feature type="transmembrane region" description="Helical" evidence="18">
    <location>
        <begin position="182"/>
        <end position="203"/>
    </location>
</feature>
<feature type="compositionally biased region" description="Basic and acidic residues" evidence="17">
    <location>
        <begin position="327"/>
        <end position="346"/>
    </location>
</feature>
<organism evidence="20 21">
    <name type="scientific">Bifidobacterium santillanense</name>
    <dbReference type="NCBI Taxonomy" id="2809028"/>
    <lineage>
        <taxon>Bacteria</taxon>
        <taxon>Bacillati</taxon>
        <taxon>Actinomycetota</taxon>
        <taxon>Actinomycetes</taxon>
        <taxon>Bifidobacteriales</taxon>
        <taxon>Bifidobacteriaceae</taxon>
        <taxon>Bifidobacterium</taxon>
    </lineage>
</organism>
<evidence type="ECO:0000256" key="18">
    <source>
        <dbReference type="SAM" id="Phobius"/>
    </source>
</evidence>
<keyword evidence="9 18" id="KW-0472">Membrane</keyword>
<dbReference type="Proteomes" id="UP000773064">
    <property type="component" value="Unassembled WGS sequence"/>
</dbReference>
<gene>
    <name evidence="20" type="primary">yidC</name>
    <name evidence="20" type="ORF">JS528_06105</name>
</gene>
<evidence type="ECO:0000256" key="10">
    <source>
        <dbReference type="ARBA" id="ARBA00023186"/>
    </source>
</evidence>
<dbReference type="CDD" id="cd20070">
    <property type="entry name" value="5TM_YidC_Alb3"/>
    <property type="match status" value="1"/>
</dbReference>